<feature type="region of interest" description="Disordered" evidence="1">
    <location>
        <begin position="75"/>
        <end position="99"/>
    </location>
</feature>
<dbReference type="Proteomes" id="UP001642483">
    <property type="component" value="Unassembled WGS sequence"/>
</dbReference>
<feature type="compositionally biased region" description="Basic and acidic residues" evidence="1">
    <location>
        <begin position="90"/>
        <end position="99"/>
    </location>
</feature>
<evidence type="ECO:0000313" key="3">
    <source>
        <dbReference type="Proteomes" id="UP001642483"/>
    </source>
</evidence>
<proteinExistence type="predicted"/>
<evidence type="ECO:0000313" key="2">
    <source>
        <dbReference type="EMBL" id="CAK8689597.1"/>
    </source>
</evidence>
<comment type="caution">
    <text evidence="2">The sequence shown here is derived from an EMBL/GenBank/DDBJ whole genome shotgun (WGS) entry which is preliminary data.</text>
</comment>
<sequence>MAEGKLSPCPNLGNVPSWVTFPTRFVCFPPIEMGENAGKKGILSTIGMGKNSRTLDHFNGRKVDEWGAFPNTHQSSISTTSIQRRAVRSTMEKQRGIKV</sequence>
<keyword evidence="3" id="KW-1185">Reference proteome</keyword>
<protein>
    <submittedName>
        <fullName evidence="2">Uncharacterized protein</fullName>
    </submittedName>
</protein>
<name>A0ABP0GCW2_CLALP</name>
<feature type="compositionally biased region" description="Low complexity" evidence="1">
    <location>
        <begin position="75"/>
        <end position="84"/>
    </location>
</feature>
<dbReference type="EMBL" id="CAWYQH010000108">
    <property type="protein sequence ID" value="CAK8689597.1"/>
    <property type="molecule type" value="Genomic_DNA"/>
</dbReference>
<reference evidence="2 3" key="1">
    <citation type="submission" date="2024-02" db="EMBL/GenBank/DDBJ databases">
        <authorList>
            <person name="Daric V."/>
            <person name="Darras S."/>
        </authorList>
    </citation>
    <scope>NUCLEOTIDE SEQUENCE [LARGE SCALE GENOMIC DNA]</scope>
</reference>
<evidence type="ECO:0000256" key="1">
    <source>
        <dbReference type="SAM" id="MobiDB-lite"/>
    </source>
</evidence>
<accession>A0ABP0GCW2</accession>
<organism evidence="2 3">
    <name type="scientific">Clavelina lepadiformis</name>
    <name type="common">Light-bulb sea squirt</name>
    <name type="synonym">Ascidia lepadiformis</name>
    <dbReference type="NCBI Taxonomy" id="159417"/>
    <lineage>
        <taxon>Eukaryota</taxon>
        <taxon>Metazoa</taxon>
        <taxon>Chordata</taxon>
        <taxon>Tunicata</taxon>
        <taxon>Ascidiacea</taxon>
        <taxon>Aplousobranchia</taxon>
        <taxon>Clavelinidae</taxon>
        <taxon>Clavelina</taxon>
    </lineage>
</organism>
<gene>
    <name evidence="2" type="ORF">CVLEPA_LOCUS21577</name>
</gene>